<dbReference type="InterPro" id="IPR014748">
    <property type="entry name" value="Enoyl-CoA_hydra_C"/>
</dbReference>
<organism evidence="2">
    <name type="scientific">Hellea balneolensis</name>
    <dbReference type="NCBI Taxonomy" id="287478"/>
    <lineage>
        <taxon>Bacteria</taxon>
        <taxon>Pseudomonadati</taxon>
        <taxon>Pseudomonadota</taxon>
        <taxon>Alphaproteobacteria</taxon>
        <taxon>Maricaulales</taxon>
        <taxon>Robiginitomaculaceae</taxon>
        <taxon>Hellea</taxon>
    </lineage>
</organism>
<dbReference type="Gene3D" id="3.90.226.10">
    <property type="entry name" value="2-enoyl-CoA Hydratase, Chain A, domain 1"/>
    <property type="match status" value="1"/>
</dbReference>
<evidence type="ECO:0000256" key="1">
    <source>
        <dbReference type="ARBA" id="ARBA00005254"/>
    </source>
</evidence>
<accession>A0A7V5NXD7</accession>
<gene>
    <name evidence="2" type="ORF">ENK01_03730</name>
</gene>
<dbReference type="PANTHER" id="PTHR43149">
    <property type="entry name" value="ENOYL-COA HYDRATASE"/>
    <property type="match status" value="1"/>
</dbReference>
<dbReference type="EMBL" id="DROP01000250">
    <property type="protein sequence ID" value="HHI89042.1"/>
    <property type="molecule type" value="Genomic_DNA"/>
</dbReference>
<comment type="similarity">
    <text evidence="1">Belongs to the enoyl-CoA hydratase/isomerase family.</text>
</comment>
<dbReference type="GO" id="GO:0016853">
    <property type="term" value="F:isomerase activity"/>
    <property type="evidence" value="ECO:0007669"/>
    <property type="project" value="InterPro"/>
</dbReference>
<proteinExistence type="inferred from homology"/>
<dbReference type="GO" id="GO:0006635">
    <property type="term" value="P:fatty acid beta-oxidation"/>
    <property type="evidence" value="ECO:0007669"/>
    <property type="project" value="UniProtKB-UniPathway"/>
</dbReference>
<comment type="caution">
    <text evidence="2">The sequence shown here is derived from an EMBL/GenBank/DDBJ whole genome shotgun (WGS) entry which is preliminary data.</text>
</comment>
<name>A0A7V5NXD7_9PROT</name>
<reference evidence="2" key="1">
    <citation type="journal article" date="2020" name="mSystems">
        <title>Genome- and Community-Level Interaction Insights into Carbon Utilization and Element Cycling Functions of Hydrothermarchaeota in Hydrothermal Sediment.</title>
        <authorList>
            <person name="Zhou Z."/>
            <person name="Liu Y."/>
            <person name="Xu W."/>
            <person name="Pan J."/>
            <person name="Luo Z.H."/>
            <person name="Li M."/>
        </authorList>
    </citation>
    <scope>NUCLEOTIDE SEQUENCE [LARGE SCALE GENOMIC DNA]</scope>
    <source>
        <strain evidence="2">HyVt-538</strain>
    </source>
</reference>
<dbReference type="Pfam" id="PF00378">
    <property type="entry name" value="ECH_1"/>
    <property type="match status" value="1"/>
</dbReference>
<dbReference type="Gene3D" id="1.10.12.10">
    <property type="entry name" value="Lyase 2-enoyl-coa Hydratase, Chain A, domain 2"/>
    <property type="match status" value="1"/>
</dbReference>
<dbReference type="InterPro" id="IPR001753">
    <property type="entry name" value="Enoyl-CoA_hydra/iso"/>
</dbReference>
<sequence length="275" mass="29884">MRGFELSIDNKIAHIRLNRPGKRNALAAEFWTEFPKTITDIDAEAKARVIVISATGPIFCAGIDLSMLAQGIGGGLEKTDPQYGAAFLAKVQTLQDTFSALEACRLPVLVAVQGGCLGAGVDMITAADLRYCTSEAYFAITEIDVGMTADVGTFPRLLNHLPEGIVRELAYTGRKMRAEEARHYGLVNAVYDTQDEMLSAVMETARQIAEKAPLAVYGCKAAITYGRDHSTRDALARIALWNASFLSPSEIMEAVQARAQDRPGNFKDLPKTKPK</sequence>
<dbReference type="InterPro" id="IPR029045">
    <property type="entry name" value="ClpP/crotonase-like_dom_sf"/>
</dbReference>
<dbReference type="SUPFAM" id="SSF52096">
    <property type="entry name" value="ClpP/crotonase"/>
    <property type="match status" value="1"/>
</dbReference>
<dbReference type="UniPathway" id="UPA00659"/>
<dbReference type="Proteomes" id="UP000885806">
    <property type="component" value="Unassembled WGS sequence"/>
</dbReference>
<dbReference type="AlphaFoldDB" id="A0A7V5NXD7"/>
<dbReference type="CDD" id="cd06558">
    <property type="entry name" value="crotonase-like"/>
    <property type="match status" value="1"/>
</dbReference>
<protein>
    <submittedName>
        <fullName evidence="2">Enoyl-CoA hydratase</fullName>
    </submittedName>
</protein>
<dbReference type="InterPro" id="IPR045002">
    <property type="entry name" value="Ech1-like"/>
</dbReference>
<evidence type="ECO:0000313" key="2">
    <source>
        <dbReference type="EMBL" id="HHI89042.1"/>
    </source>
</evidence>